<protein>
    <submittedName>
        <fullName evidence="1">Uncharacterized protein</fullName>
    </submittedName>
</protein>
<sequence length="84" mass="9268">MFITDRLEAIQYDGTNGEAIAREFLSGTVVVTDDGQILRLSDGSNDPEISVGNWVIRRAISVGLFQYLGTYPDADFQARYAPLP</sequence>
<keyword evidence="2" id="KW-1185">Reference proteome</keyword>
<comment type="caution">
    <text evidence="1">The sequence shown here is derived from an EMBL/GenBank/DDBJ whole genome shotgun (WGS) entry which is preliminary data.</text>
</comment>
<evidence type="ECO:0000313" key="1">
    <source>
        <dbReference type="EMBL" id="MFM9652751.1"/>
    </source>
</evidence>
<name>A0ABW9IXP4_STRGJ</name>
<dbReference type="EMBL" id="JBJVNE010000032">
    <property type="protein sequence ID" value="MFM9652751.1"/>
    <property type="molecule type" value="Genomic_DNA"/>
</dbReference>
<reference evidence="1 2" key="1">
    <citation type="submission" date="2024-12" db="EMBL/GenBank/DDBJ databases">
        <title>Forecasting of Potato common scab and diversities of Pathogenic streptomyces spp. in china.</title>
        <authorList>
            <person name="Handique U."/>
            <person name="Wu J."/>
        </authorList>
    </citation>
    <scope>NUCLEOTIDE SEQUENCE [LARGE SCALE GENOMIC DNA]</scope>
    <source>
        <strain evidence="1 2">ZRIMU1585</strain>
    </source>
</reference>
<organism evidence="1 2">
    <name type="scientific">Streptomyces galilaeus</name>
    <dbReference type="NCBI Taxonomy" id="33899"/>
    <lineage>
        <taxon>Bacteria</taxon>
        <taxon>Bacillati</taxon>
        <taxon>Actinomycetota</taxon>
        <taxon>Actinomycetes</taxon>
        <taxon>Kitasatosporales</taxon>
        <taxon>Streptomycetaceae</taxon>
        <taxon>Streptomyces</taxon>
    </lineage>
</organism>
<dbReference type="RefSeq" id="WP_409096859.1">
    <property type="nucleotide sequence ID" value="NZ_JBJVND010000044.1"/>
</dbReference>
<proteinExistence type="predicted"/>
<dbReference type="Proteomes" id="UP001631993">
    <property type="component" value="Unassembled WGS sequence"/>
</dbReference>
<evidence type="ECO:0000313" key="2">
    <source>
        <dbReference type="Proteomes" id="UP001631993"/>
    </source>
</evidence>
<accession>A0ABW9IXP4</accession>
<gene>
    <name evidence="1" type="ORF">ACKI1S_42460</name>
</gene>